<comment type="caution">
    <text evidence="3">The sequence shown here is derived from an EMBL/GenBank/DDBJ whole genome shotgun (WGS) entry which is preliminary data.</text>
</comment>
<protein>
    <recommendedName>
        <fullName evidence="2">Nucleoside phosphorylase domain-containing protein</fullName>
    </recommendedName>
</protein>
<dbReference type="GO" id="GO:0003824">
    <property type="term" value="F:catalytic activity"/>
    <property type="evidence" value="ECO:0007669"/>
    <property type="project" value="InterPro"/>
</dbReference>
<feature type="compositionally biased region" description="Basic and acidic residues" evidence="1">
    <location>
        <begin position="647"/>
        <end position="659"/>
    </location>
</feature>
<keyword evidence="4" id="KW-1185">Reference proteome</keyword>
<dbReference type="GO" id="GO:0009116">
    <property type="term" value="P:nucleoside metabolic process"/>
    <property type="evidence" value="ECO:0007669"/>
    <property type="project" value="InterPro"/>
</dbReference>
<dbReference type="SUPFAM" id="SSF53167">
    <property type="entry name" value="Purine and uridine phosphorylases"/>
    <property type="match status" value="1"/>
</dbReference>
<feature type="domain" description="Nucleoside phosphorylase" evidence="2">
    <location>
        <begin position="55"/>
        <end position="292"/>
    </location>
</feature>
<dbReference type="OrthoDB" id="1577640at2759"/>
<dbReference type="AlphaFoldDB" id="A0A9W8RYG6"/>
<feature type="region of interest" description="Disordered" evidence="1">
    <location>
        <begin position="503"/>
        <end position="599"/>
    </location>
</feature>
<dbReference type="InterPro" id="IPR000845">
    <property type="entry name" value="Nucleoside_phosphorylase_d"/>
</dbReference>
<evidence type="ECO:0000313" key="3">
    <source>
        <dbReference type="EMBL" id="KAJ4258976.1"/>
    </source>
</evidence>
<dbReference type="EMBL" id="JAOQAZ010000015">
    <property type="protein sequence ID" value="KAJ4258976.1"/>
    <property type="molecule type" value="Genomic_DNA"/>
</dbReference>
<dbReference type="PANTHER" id="PTHR46082:SF11">
    <property type="entry name" value="AAA+ ATPASE DOMAIN-CONTAINING PROTEIN-RELATED"/>
    <property type="match status" value="1"/>
</dbReference>
<reference evidence="3" key="1">
    <citation type="submission" date="2022-09" db="EMBL/GenBank/DDBJ databases">
        <title>Fusarium specimens isolated from Avocado Roots.</title>
        <authorList>
            <person name="Stajich J."/>
            <person name="Roper C."/>
            <person name="Heimlech-Rivalta G."/>
        </authorList>
    </citation>
    <scope>NUCLEOTIDE SEQUENCE</scope>
    <source>
        <strain evidence="3">CF00136</strain>
    </source>
</reference>
<dbReference type="Proteomes" id="UP001152049">
    <property type="component" value="Unassembled WGS sequence"/>
</dbReference>
<proteinExistence type="predicted"/>
<dbReference type="InterPro" id="IPR053137">
    <property type="entry name" value="NLR-like"/>
</dbReference>
<evidence type="ECO:0000313" key="4">
    <source>
        <dbReference type="Proteomes" id="UP001152049"/>
    </source>
</evidence>
<dbReference type="Pfam" id="PF01048">
    <property type="entry name" value="PNP_UDP_1"/>
    <property type="match status" value="1"/>
</dbReference>
<evidence type="ECO:0000259" key="2">
    <source>
        <dbReference type="Pfam" id="PF01048"/>
    </source>
</evidence>
<feature type="compositionally biased region" description="Polar residues" evidence="1">
    <location>
        <begin position="552"/>
        <end position="578"/>
    </location>
</feature>
<organism evidence="3 4">
    <name type="scientific">Fusarium torreyae</name>
    <dbReference type="NCBI Taxonomy" id="1237075"/>
    <lineage>
        <taxon>Eukaryota</taxon>
        <taxon>Fungi</taxon>
        <taxon>Dikarya</taxon>
        <taxon>Ascomycota</taxon>
        <taxon>Pezizomycotina</taxon>
        <taxon>Sordariomycetes</taxon>
        <taxon>Hypocreomycetidae</taxon>
        <taxon>Hypocreales</taxon>
        <taxon>Nectriaceae</taxon>
        <taxon>Fusarium</taxon>
    </lineage>
</organism>
<dbReference type="InterPro" id="IPR035994">
    <property type="entry name" value="Nucleoside_phosphorylase_sf"/>
</dbReference>
<feature type="region of interest" description="Disordered" evidence="1">
    <location>
        <begin position="639"/>
        <end position="659"/>
    </location>
</feature>
<dbReference type="PANTHER" id="PTHR46082">
    <property type="entry name" value="ATP/GTP-BINDING PROTEIN-RELATED"/>
    <property type="match status" value="1"/>
</dbReference>
<accession>A0A9W8RYG6</accession>
<feature type="compositionally biased region" description="Pro residues" evidence="1">
    <location>
        <begin position="580"/>
        <end position="589"/>
    </location>
</feature>
<name>A0A9W8RYG6_9HYPO</name>
<dbReference type="Gene3D" id="3.40.50.1580">
    <property type="entry name" value="Nucleoside phosphorylase domain"/>
    <property type="match status" value="1"/>
</dbReference>
<evidence type="ECO:0000256" key="1">
    <source>
        <dbReference type="SAM" id="MobiDB-lite"/>
    </source>
</evidence>
<feature type="compositionally biased region" description="Polar residues" evidence="1">
    <location>
        <begin position="503"/>
        <end position="539"/>
    </location>
</feature>
<sequence>MSLPPGTRPSNFLIGWVCILEPEYYAAMDVLDESYGTSHKAGFFSGNSDPNMYQLGRIEGHKVVINVPQSCEGGLLNASQIASYMKSTFSYIRFVLLVGIGGGGPSSTADVRLGDVVFGDSVIPYKKGKHTDFGFEIDANKLEPPRELLGAVTQLRYKLRGEPPLEDTINEIADQNCTKKETYRRPKKDRLVLSSILHRGAMCDCLKSQLEDVSILVRRRKRLPGTLIETHRGIIGSADQVLKSAKERDRLSREENIICFEMEAAAMLRPTRSISIRGISDYADGHKDDKWHNYAAMAAAVCAKKLLIALEPEAVLNTTIYLTQEELTRRFEGAISRVEMKLRKNEDEPINIKEANDELQNQVEFLTDFVKEQKPEYERTKGISATLDSFRENLDATIRTLEDRIDLQRKQVAKSDYVTQKVWEELKDQVEKTKKNVDRLGMAKDPLATFGEVTDSEIMDIKNRHAEKFCEYVTYSSTLAGKVSRWKWRKSVGAIFNTREQISHQSLQLSGPSTSSTEEPFRTESTGQSSIYDKQQSQSLRHRGELSVKPRISSSPSVSHLCTRASSDQPSAYQSADTGNPPPMPPRPGVAPHGGLNRPLLDYRRTSQLTTIIGPSNSSRNTQSQRSGALEDLLNAHQDSASIKRSSVKDKVRILESNN</sequence>
<gene>
    <name evidence="3" type="ORF">NW762_008064</name>
</gene>